<dbReference type="EMBL" id="CP099837">
    <property type="protein sequence ID" value="USY22900.1"/>
    <property type="molecule type" value="Genomic_DNA"/>
</dbReference>
<evidence type="ECO:0000313" key="2">
    <source>
        <dbReference type="EMBL" id="USY22900.1"/>
    </source>
</evidence>
<dbReference type="GO" id="GO:0016853">
    <property type="term" value="F:isomerase activity"/>
    <property type="evidence" value="ECO:0007669"/>
    <property type="project" value="UniProtKB-KW"/>
</dbReference>
<sequence length="216" mass="23798">METTDPKRLIAAEHAALAADLEGLTEQQWGQTSLCAEWTVHDVVAHLGSAMTIGTFGWIRSILRAGLRPEVHNRRQLERFARPEPARTLARFADLGSEHGEPVRWPTKNLPPWLGELVVHGQDIRHPLGLEHEPAPEALAVVAKFFAGRDFAVNSRSQVKGLHLRATDADFTTNDPSLPVVEGPLLALVMVMAGRPAYLDRLSGPGMSELSHRLEH</sequence>
<accession>A0ABY5DHN2</accession>
<evidence type="ECO:0000259" key="1">
    <source>
        <dbReference type="Pfam" id="PF11716"/>
    </source>
</evidence>
<dbReference type="RefSeq" id="WP_254421649.1">
    <property type="nucleotide sequence ID" value="NZ_BAAAJB010000027.1"/>
</dbReference>
<keyword evidence="2" id="KW-0413">Isomerase</keyword>
<dbReference type="SUPFAM" id="SSF109854">
    <property type="entry name" value="DinB/YfiT-like putative metalloenzymes"/>
    <property type="match status" value="1"/>
</dbReference>
<dbReference type="Proteomes" id="UP001055940">
    <property type="component" value="Chromosome"/>
</dbReference>
<dbReference type="InterPro" id="IPR017517">
    <property type="entry name" value="Maleyloyr_isom"/>
</dbReference>
<gene>
    <name evidence="2" type="ORF">NE857_15550</name>
</gene>
<proteinExistence type="predicted"/>
<feature type="domain" description="Mycothiol-dependent maleylpyruvate isomerase metal-binding" evidence="1">
    <location>
        <begin position="11"/>
        <end position="97"/>
    </location>
</feature>
<dbReference type="Gene3D" id="1.20.120.450">
    <property type="entry name" value="dinb family like domain"/>
    <property type="match status" value="1"/>
</dbReference>
<keyword evidence="3" id="KW-1185">Reference proteome</keyword>
<evidence type="ECO:0000313" key="3">
    <source>
        <dbReference type="Proteomes" id="UP001055940"/>
    </source>
</evidence>
<dbReference type="Pfam" id="PF11716">
    <property type="entry name" value="MDMPI_N"/>
    <property type="match status" value="1"/>
</dbReference>
<reference evidence="2" key="1">
    <citation type="submission" date="2022-06" db="EMBL/GenBank/DDBJ databases">
        <authorList>
            <person name="Ping M."/>
        </authorList>
    </citation>
    <scope>NUCLEOTIDE SEQUENCE</scope>
    <source>
        <strain evidence="2">JCM11759T</strain>
    </source>
</reference>
<dbReference type="InterPro" id="IPR024344">
    <property type="entry name" value="MDMPI_metal-binding"/>
</dbReference>
<dbReference type="InterPro" id="IPR034660">
    <property type="entry name" value="DinB/YfiT-like"/>
</dbReference>
<name>A0ABY5DHN2_9ACTN</name>
<dbReference type="NCBIfam" id="TIGR03083">
    <property type="entry name" value="maleylpyruvate isomerase family mycothiol-dependent enzyme"/>
    <property type="match status" value="1"/>
</dbReference>
<organism evidence="2 3">
    <name type="scientific">Nocardiopsis exhalans</name>
    <dbReference type="NCBI Taxonomy" id="163604"/>
    <lineage>
        <taxon>Bacteria</taxon>
        <taxon>Bacillati</taxon>
        <taxon>Actinomycetota</taxon>
        <taxon>Actinomycetes</taxon>
        <taxon>Streptosporangiales</taxon>
        <taxon>Nocardiopsidaceae</taxon>
        <taxon>Nocardiopsis</taxon>
    </lineage>
</organism>
<protein>
    <submittedName>
        <fullName evidence="2">Maleylpyruvate isomerase family mycothiol-dependent enzyme</fullName>
    </submittedName>
</protein>